<dbReference type="EMBL" id="JAMSHJ010000001">
    <property type="protein sequence ID" value="KAI5441764.1"/>
    <property type="molecule type" value="Genomic_DNA"/>
</dbReference>
<proteinExistence type="predicted"/>
<organism evidence="2 3">
    <name type="scientific">Pisum sativum</name>
    <name type="common">Garden pea</name>
    <name type="synonym">Lathyrus oleraceus</name>
    <dbReference type="NCBI Taxonomy" id="3888"/>
    <lineage>
        <taxon>Eukaryota</taxon>
        <taxon>Viridiplantae</taxon>
        <taxon>Streptophyta</taxon>
        <taxon>Embryophyta</taxon>
        <taxon>Tracheophyta</taxon>
        <taxon>Spermatophyta</taxon>
        <taxon>Magnoliopsida</taxon>
        <taxon>eudicotyledons</taxon>
        <taxon>Gunneridae</taxon>
        <taxon>Pentapetalae</taxon>
        <taxon>rosids</taxon>
        <taxon>fabids</taxon>
        <taxon>Fabales</taxon>
        <taxon>Fabaceae</taxon>
        <taxon>Papilionoideae</taxon>
        <taxon>50 kb inversion clade</taxon>
        <taxon>NPAAA clade</taxon>
        <taxon>Hologalegina</taxon>
        <taxon>IRL clade</taxon>
        <taxon>Fabeae</taxon>
        <taxon>Lathyrus</taxon>
    </lineage>
</organism>
<protein>
    <submittedName>
        <fullName evidence="2">Uncharacterized protein</fullName>
    </submittedName>
</protein>
<comment type="caution">
    <text evidence="2">The sequence shown here is derived from an EMBL/GenBank/DDBJ whole genome shotgun (WGS) entry which is preliminary data.</text>
</comment>
<accession>A0A9D4YME7</accession>
<reference evidence="2 3" key="1">
    <citation type="journal article" date="2022" name="Nat. Genet.">
        <title>Improved pea reference genome and pan-genome highlight genomic features and evolutionary characteristics.</title>
        <authorList>
            <person name="Yang T."/>
            <person name="Liu R."/>
            <person name="Luo Y."/>
            <person name="Hu S."/>
            <person name="Wang D."/>
            <person name="Wang C."/>
            <person name="Pandey M.K."/>
            <person name="Ge S."/>
            <person name="Xu Q."/>
            <person name="Li N."/>
            <person name="Li G."/>
            <person name="Huang Y."/>
            <person name="Saxena R.K."/>
            <person name="Ji Y."/>
            <person name="Li M."/>
            <person name="Yan X."/>
            <person name="He Y."/>
            <person name="Liu Y."/>
            <person name="Wang X."/>
            <person name="Xiang C."/>
            <person name="Varshney R.K."/>
            <person name="Ding H."/>
            <person name="Gao S."/>
            <person name="Zong X."/>
        </authorList>
    </citation>
    <scope>NUCLEOTIDE SEQUENCE [LARGE SCALE GENOMIC DNA]</scope>
    <source>
        <strain evidence="2 3">cv. Zhongwan 6</strain>
    </source>
</reference>
<evidence type="ECO:0000313" key="3">
    <source>
        <dbReference type="Proteomes" id="UP001058974"/>
    </source>
</evidence>
<keyword evidence="3" id="KW-1185">Reference proteome</keyword>
<dbReference type="Gramene" id="Psat01G0099700-T1">
    <property type="protein sequence ID" value="KAI5441764.1"/>
    <property type="gene ID" value="KIW84_010997"/>
</dbReference>
<evidence type="ECO:0000313" key="2">
    <source>
        <dbReference type="EMBL" id="KAI5441764.1"/>
    </source>
</evidence>
<gene>
    <name evidence="2" type="ORF">KIW84_010997</name>
</gene>
<evidence type="ECO:0000256" key="1">
    <source>
        <dbReference type="SAM" id="MobiDB-lite"/>
    </source>
</evidence>
<name>A0A9D4YME7_PEA</name>
<dbReference type="Proteomes" id="UP001058974">
    <property type="component" value="Chromosome 1"/>
</dbReference>
<sequence length="83" mass="9235">MQRMFTWDDNDDNHHMHTIRWSEIALPKYQGGLGIGKLDLVIKLALRKLSIEAVSHDMDSNEDVDLLGSGEGQGDKILGGCLD</sequence>
<dbReference type="AlphaFoldDB" id="A0A9D4YME7"/>
<feature type="region of interest" description="Disordered" evidence="1">
    <location>
        <begin position="62"/>
        <end position="83"/>
    </location>
</feature>